<proteinExistence type="predicted"/>
<dbReference type="EMBL" id="KZ859185">
    <property type="protein sequence ID" value="RDW22637.1"/>
    <property type="molecule type" value="Genomic_DNA"/>
</dbReference>
<dbReference type="VEuPathDB" id="FungiDB:YALI1_A15766g"/>
<evidence type="ECO:0000313" key="1">
    <source>
        <dbReference type="EMBL" id="AOW00699.1"/>
    </source>
</evidence>
<evidence type="ECO:0000313" key="2">
    <source>
        <dbReference type="EMBL" id="RDW22637.1"/>
    </source>
</evidence>
<dbReference type="EMBL" id="CP017553">
    <property type="protein sequence ID" value="AOW00699.1"/>
    <property type="molecule type" value="Genomic_DNA"/>
</dbReference>
<dbReference type="Proteomes" id="UP000256601">
    <property type="component" value="Unassembled WGS sequence"/>
</dbReference>
<dbReference type="AlphaFoldDB" id="A0A1H6PZ42"/>
<reference evidence="1 3" key="1">
    <citation type="journal article" date="2016" name="PLoS ONE">
        <title>Sequence Assembly of Yarrowia lipolytica Strain W29/CLIB89 Shows Transposable Element Diversity.</title>
        <authorList>
            <person name="Magnan C."/>
            <person name="Yu J."/>
            <person name="Chang I."/>
            <person name="Jahn E."/>
            <person name="Kanomata Y."/>
            <person name="Wu J."/>
            <person name="Zeller M."/>
            <person name="Oakes M."/>
            <person name="Baldi P."/>
            <person name="Sandmeyer S."/>
        </authorList>
    </citation>
    <scope>NUCLEOTIDE SEQUENCE [LARGE SCALE GENOMIC DNA]</scope>
    <source>
        <strain evidence="1">CLIB89</strain>
        <strain evidence="3">CLIB89(W29)</strain>
    </source>
</reference>
<dbReference type="RefSeq" id="XP_500105.2">
    <property type="nucleotide sequence ID" value="XM_500105.2"/>
</dbReference>
<reference evidence="2 4" key="2">
    <citation type="submission" date="2018-07" db="EMBL/GenBank/DDBJ databases">
        <title>Draft Genome Assemblies for Five Robust Yarrowia lipolytica Strains Exhibiting High Lipid Production and Pentose Sugar Utilization and Sugar Alcohol Secretion from Undetoxified Lignocellulosic Biomass Hydrolysates.</title>
        <authorList>
            <consortium name="DOE Joint Genome Institute"/>
            <person name="Walker C."/>
            <person name="Ryu S."/>
            <person name="Na H."/>
            <person name="Zane M."/>
            <person name="LaButti K."/>
            <person name="Lipzen A."/>
            <person name="Haridas S."/>
            <person name="Barry K."/>
            <person name="Grigoriev I.V."/>
            <person name="Quarterman J."/>
            <person name="Slininger P."/>
            <person name="Dien B."/>
            <person name="Trinh C.T."/>
        </authorList>
    </citation>
    <scope>NUCLEOTIDE SEQUENCE [LARGE SCALE GENOMIC DNA]</scope>
    <source>
        <strain evidence="2 4">YB392</strain>
    </source>
</reference>
<dbReference type="KEGG" id="yli:2906307"/>
<dbReference type="Proteomes" id="UP000182444">
    <property type="component" value="Chromosome 1A"/>
</dbReference>
<organism evidence="1 3">
    <name type="scientific">Yarrowia lipolytica</name>
    <name type="common">Candida lipolytica</name>
    <dbReference type="NCBI Taxonomy" id="4952"/>
    <lineage>
        <taxon>Eukaryota</taxon>
        <taxon>Fungi</taxon>
        <taxon>Dikarya</taxon>
        <taxon>Ascomycota</taxon>
        <taxon>Saccharomycotina</taxon>
        <taxon>Dipodascomycetes</taxon>
        <taxon>Dipodascales</taxon>
        <taxon>Dipodascales incertae sedis</taxon>
        <taxon>Yarrowia</taxon>
    </lineage>
</organism>
<name>A0A1H6PZ42_YARLL</name>
<protein>
    <submittedName>
        <fullName evidence="1">Uncharacterized protein</fullName>
    </submittedName>
</protein>
<sequence length="123" mass="14272">MDDILLDALDDIQHILEEAGPDTKNFLEPILPYTPILFASHDMSVENHENIALSPRVMNICREFQNYVEGHEYEKAGILELKLRLWTLHLSVLDYAPPLELPLVREGDDEVQFTRMLNEMLQI</sequence>
<dbReference type="OrthoDB" id="4079719at2759"/>
<dbReference type="GeneID" id="2906307"/>
<evidence type="ECO:0000313" key="3">
    <source>
        <dbReference type="Proteomes" id="UP000182444"/>
    </source>
</evidence>
<evidence type="ECO:0000313" key="4">
    <source>
        <dbReference type="Proteomes" id="UP000256601"/>
    </source>
</evidence>
<dbReference type="VEuPathDB" id="FungiDB:YALI0_A15752g"/>
<gene>
    <name evidence="2" type="ORF">B0I71DRAFT_23847</name>
    <name evidence="1" type="ORF">YALI1_A15766g</name>
</gene>
<accession>A0A1H6PZ42</accession>